<name>A0A9R1UVT9_LACSA</name>
<evidence type="ECO:0000313" key="2">
    <source>
        <dbReference type="Proteomes" id="UP000235145"/>
    </source>
</evidence>
<dbReference type="AlphaFoldDB" id="A0A9R1UVT9"/>
<comment type="caution">
    <text evidence="1">The sequence shown here is derived from an EMBL/GenBank/DDBJ whole genome shotgun (WGS) entry which is preliminary data.</text>
</comment>
<organism evidence="1 2">
    <name type="scientific">Lactuca sativa</name>
    <name type="common">Garden lettuce</name>
    <dbReference type="NCBI Taxonomy" id="4236"/>
    <lineage>
        <taxon>Eukaryota</taxon>
        <taxon>Viridiplantae</taxon>
        <taxon>Streptophyta</taxon>
        <taxon>Embryophyta</taxon>
        <taxon>Tracheophyta</taxon>
        <taxon>Spermatophyta</taxon>
        <taxon>Magnoliopsida</taxon>
        <taxon>eudicotyledons</taxon>
        <taxon>Gunneridae</taxon>
        <taxon>Pentapetalae</taxon>
        <taxon>asterids</taxon>
        <taxon>campanulids</taxon>
        <taxon>Asterales</taxon>
        <taxon>Asteraceae</taxon>
        <taxon>Cichorioideae</taxon>
        <taxon>Cichorieae</taxon>
        <taxon>Lactucinae</taxon>
        <taxon>Lactuca</taxon>
    </lineage>
</organism>
<dbReference type="EMBL" id="NBSK02000007">
    <property type="protein sequence ID" value="KAJ0194701.1"/>
    <property type="molecule type" value="Genomic_DNA"/>
</dbReference>
<keyword evidence="2" id="KW-1185">Reference proteome</keyword>
<protein>
    <submittedName>
        <fullName evidence="1">Uncharacterized protein</fullName>
    </submittedName>
</protein>
<dbReference type="Proteomes" id="UP000235145">
    <property type="component" value="Unassembled WGS sequence"/>
</dbReference>
<gene>
    <name evidence="1" type="ORF">LSAT_V11C700354320</name>
</gene>
<accession>A0A9R1UVT9</accession>
<sequence length="87" mass="10264">MVMTVFKNADEFYFKIIIEVHKQSIDEKTNTFENNFCGLSHKIDVISGRKFNLRERQDDKRILSETNNVGGFEAFKVVSYCFWCRSV</sequence>
<reference evidence="1 2" key="1">
    <citation type="journal article" date="2017" name="Nat. Commun.">
        <title>Genome assembly with in vitro proximity ligation data and whole-genome triplication in lettuce.</title>
        <authorList>
            <person name="Reyes-Chin-Wo S."/>
            <person name="Wang Z."/>
            <person name="Yang X."/>
            <person name="Kozik A."/>
            <person name="Arikit S."/>
            <person name="Song C."/>
            <person name="Xia L."/>
            <person name="Froenicke L."/>
            <person name="Lavelle D.O."/>
            <person name="Truco M.J."/>
            <person name="Xia R."/>
            <person name="Zhu S."/>
            <person name="Xu C."/>
            <person name="Xu H."/>
            <person name="Xu X."/>
            <person name="Cox K."/>
            <person name="Korf I."/>
            <person name="Meyers B.C."/>
            <person name="Michelmore R.W."/>
        </authorList>
    </citation>
    <scope>NUCLEOTIDE SEQUENCE [LARGE SCALE GENOMIC DNA]</scope>
    <source>
        <strain evidence="2">cv. Salinas</strain>
        <tissue evidence="1">Seedlings</tissue>
    </source>
</reference>
<proteinExistence type="predicted"/>
<evidence type="ECO:0000313" key="1">
    <source>
        <dbReference type="EMBL" id="KAJ0194701.1"/>
    </source>
</evidence>